<comment type="pathway">
    <text evidence="1 4">Purine metabolism; IMP biosynthesis via de novo pathway; N(2)-formyl-N(1)-(5-phospho-D-ribosyl)glycinamide from N(1)-(5-phospho-D-ribosyl)glycinamide (10-formyl THF route): step 1/1.</text>
</comment>
<dbReference type="CDD" id="cd08645">
    <property type="entry name" value="FMT_core_GART"/>
    <property type="match status" value="1"/>
</dbReference>
<accession>A0A0R1HQH6</accession>
<comment type="similarity">
    <text evidence="4">Belongs to the GART family.</text>
</comment>
<comment type="function">
    <text evidence="4">Catalyzes the transfer of a formyl group from 10-formyltetrahydrofolate to 5-phospho-ribosyl-glycinamide (GAR), producing 5-phospho-ribosyl-N-formylglycinamide (FGAR) and tetrahydrofolate.</text>
</comment>
<dbReference type="SUPFAM" id="SSF53328">
    <property type="entry name" value="Formyltransferase"/>
    <property type="match status" value="1"/>
</dbReference>
<comment type="caution">
    <text evidence="6">The sequence shown here is derived from an EMBL/GenBank/DDBJ whole genome shotgun (WGS) entry which is preliminary data.</text>
</comment>
<feature type="binding site" evidence="4">
    <location>
        <position position="70"/>
    </location>
    <ligand>
        <name>(6R)-10-formyltetrahydrofolate</name>
        <dbReference type="ChEBI" id="CHEBI:195366"/>
    </ligand>
</feature>
<dbReference type="GO" id="GO:0005829">
    <property type="term" value="C:cytosol"/>
    <property type="evidence" value="ECO:0007669"/>
    <property type="project" value="TreeGrafter"/>
</dbReference>
<feature type="binding site" evidence="4">
    <location>
        <begin position="95"/>
        <end position="98"/>
    </location>
    <ligand>
        <name>(6R)-10-formyltetrahydrofolate</name>
        <dbReference type="ChEBI" id="CHEBI:195366"/>
    </ligand>
</feature>
<dbReference type="EMBL" id="AZCX01000001">
    <property type="protein sequence ID" value="KRK49102.1"/>
    <property type="molecule type" value="Genomic_DNA"/>
</dbReference>
<dbReference type="GO" id="GO:0006189">
    <property type="term" value="P:'de novo' IMP biosynthetic process"/>
    <property type="evidence" value="ECO:0007669"/>
    <property type="project" value="UniProtKB-UniRule"/>
</dbReference>
<comment type="catalytic activity">
    <reaction evidence="4">
        <text>N(1)-(5-phospho-beta-D-ribosyl)glycinamide + (6R)-10-formyltetrahydrofolate = N(2)-formyl-N(1)-(5-phospho-beta-D-ribosyl)glycinamide + (6S)-5,6,7,8-tetrahydrofolate + H(+)</text>
        <dbReference type="Rhea" id="RHEA:15053"/>
        <dbReference type="ChEBI" id="CHEBI:15378"/>
        <dbReference type="ChEBI" id="CHEBI:57453"/>
        <dbReference type="ChEBI" id="CHEBI:143788"/>
        <dbReference type="ChEBI" id="CHEBI:147286"/>
        <dbReference type="ChEBI" id="CHEBI:195366"/>
        <dbReference type="EC" id="2.1.2.2"/>
    </reaction>
</comment>
<dbReference type="Gene3D" id="3.40.50.170">
    <property type="entry name" value="Formyl transferase, N-terminal domain"/>
    <property type="match status" value="1"/>
</dbReference>
<feature type="active site" description="Proton donor" evidence="4">
    <location>
        <position position="114"/>
    </location>
</feature>
<dbReference type="Pfam" id="PF00551">
    <property type="entry name" value="Formyl_trans_N"/>
    <property type="match status" value="1"/>
</dbReference>
<dbReference type="PATRIC" id="fig|1302272.5.peg.17"/>
<feature type="site" description="Raises pKa of active site His" evidence="4">
    <location>
        <position position="150"/>
    </location>
</feature>
<proteinExistence type="inferred from homology"/>
<dbReference type="NCBIfam" id="TIGR00639">
    <property type="entry name" value="PurN"/>
    <property type="match status" value="1"/>
</dbReference>
<dbReference type="HAMAP" id="MF_01930">
    <property type="entry name" value="PurN"/>
    <property type="match status" value="1"/>
</dbReference>
<evidence type="ECO:0000313" key="7">
    <source>
        <dbReference type="Proteomes" id="UP000050911"/>
    </source>
</evidence>
<dbReference type="PANTHER" id="PTHR43369">
    <property type="entry name" value="PHOSPHORIBOSYLGLYCINAMIDE FORMYLTRANSFERASE"/>
    <property type="match status" value="1"/>
</dbReference>
<keyword evidence="7" id="KW-1185">Reference proteome</keyword>
<dbReference type="STRING" id="1302272.FC96_GL000017"/>
<protein>
    <recommendedName>
        <fullName evidence="4">Phosphoribosylglycinamide formyltransferase</fullName>
        <ecNumber evidence="4">2.1.2.2</ecNumber>
    </recommendedName>
    <alternativeName>
        <fullName evidence="4">5'-phosphoribosylglycinamide transformylase</fullName>
    </alternativeName>
    <alternativeName>
        <fullName evidence="4">GAR transformylase</fullName>
        <shortName evidence="4">GART</shortName>
    </alternativeName>
</protein>
<feature type="domain" description="Formyl transferase N-terminal" evidence="5">
    <location>
        <begin position="13"/>
        <end position="187"/>
    </location>
</feature>
<evidence type="ECO:0000256" key="3">
    <source>
        <dbReference type="ARBA" id="ARBA00022755"/>
    </source>
</evidence>
<name>A0A0R1HQH6_9LACO</name>
<dbReference type="AlphaFoldDB" id="A0A0R1HQH6"/>
<organism evidence="6 7">
    <name type="scientific">Secundilactobacillus kimchicus JCM 15530</name>
    <dbReference type="NCBI Taxonomy" id="1302272"/>
    <lineage>
        <taxon>Bacteria</taxon>
        <taxon>Bacillati</taxon>
        <taxon>Bacillota</taxon>
        <taxon>Bacilli</taxon>
        <taxon>Lactobacillales</taxon>
        <taxon>Lactobacillaceae</taxon>
        <taxon>Secundilactobacillus</taxon>
    </lineage>
</organism>
<evidence type="ECO:0000256" key="4">
    <source>
        <dbReference type="HAMAP-Rule" id="MF_01930"/>
    </source>
</evidence>
<sequence length="196" mass="21053">MKPPLNSGKQPVIAIFASGNGSNFDALIAAKLPMRVGCLICDQADAPVIQRAQGHHIPVQLVNPRDYDTKAEMEKAILAGLSARHVTAILLAGYMRIIGPTLLAAFPRRIVNIHPALLPSFPGRHGIEDAYRAGVTKTGVTIHFIDAGVDTGPVIAQQAVAVLPTDTVEQLANRIHSVEHTLYPQTIRQLIEEGVL</sequence>
<feature type="binding site" evidence="4">
    <location>
        <begin position="21"/>
        <end position="23"/>
    </location>
    <ligand>
        <name>N(1)-(5-phospho-beta-D-ribosyl)glycinamide</name>
        <dbReference type="ChEBI" id="CHEBI:143788"/>
    </ligand>
</feature>
<dbReference type="EC" id="2.1.2.2" evidence="4"/>
<dbReference type="InterPro" id="IPR004607">
    <property type="entry name" value="GART"/>
</dbReference>
<keyword evidence="3 4" id="KW-0658">Purine biosynthesis</keyword>
<dbReference type="GO" id="GO:0004644">
    <property type="term" value="F:phosphoribosylglycinamide formyltransferase activity"/>
    <property type="evidence" value="ECO:0007669"/>
    <property type="project" value="UniProtKB-UniRule"/>
</dbReference>
<feature type="binding site" evidence="4">
    <location>
        <position position="112"/>
    </location>
    <ligand>
        <name>(6R)-10-formyltetrahydrofolate</name>
        <dbReference type="ChEBI" id="CHEBI:195366"/>
    </ligand>
</feature>
<gene>
    <name evidence="4" type="primary">purN</name>
    <name evidence="6" type="ORF">FC96_GL000017</name>
</gene>
<keyword evidence="2 4" id="KW-0808">Transferase</keyword>
<reference evidence="6 7" key="1">
    <citation type="journal article" date="2015" name="Genome Announc.">
        <title>Expanding the biotechnology potential of lactobacilli through comparative genomics of 213 strains and associated genera.</title>
        <authorList>
            <person name="Sun Z."/>
            <person name="Harris H.M."/>
            <person name="McCann A."/>
            <person name="Guo C."/>
            <person name="Argimon S."/>
            <person name="Zhang W."/>
            <person name="Yang X."/>
            <person name="Jeffery I.B."/>
            <person name="Cooney J.C."/>
            <person name="Kagawa T.F."/>
            <person name="Liu W."/>
            <person name="Song Y."/>
            <person name="Salvetti E."/>
            <person name="Wrobel A."/>
            <person name="Rasinkangas P."/>
            <person name="Parkhill J."/>
            <person name="Rea M.C."/>
            <person name="O'Sullivan O."/>
            <person name="Ritari J."/>
            <person name="Douillard F.P."/>
            <person name="Paul Ross R."/>
            <person name="Yang R."/>
            <person name="Briner A.E."/>
            <person name="Felis G.E."/>
            <person name="de Vos W.M."/>
            <person name="Barrangou R."/>
            <person name="Klaenhammer T.R."/>
            <person name="Caufield P.W."/>
            <person name="Cui Y."/>
            <person name="Zhang H."/>
            <person name="O'Toole P.W."/>
        </authorList>
    </citation>
    <scope>NUCLEOTIDE SEQUENCE [LARGE SCALE GENOMIC DNA]</scope>
    <source>
        <strain evidence="6 7">JCM 15530</strain>
    </source>
</reference>
<evidence type="ECO:0000256" key="2">
    <source>
        <dbReference type="ARBA" id="ARBA00022679"/>
    </source>
</evidence>
<dbReference type="Proteomes" id="UP000050911">
    <property type="component" value="Unassembled WGS sequence"/>
</dbReference>
<evidence type="ECO:0000256" key="1">
    <source>
        <dbReference type="ARBA" id="ARBA00005054"/>
    </source>
</evidence>
<dbReference type="PANTHER" id="PTHR43369:SF2">
    <property type="entry name" value="PHOSPHORIBOSYLGLYCINAMIDE FORMYLTRANSFERASE"/>
    <property type="match status" value="1"/>
</dbReference>
<dbReference type="InterPro" id="IPR002376">
    <property type="entry name" value="Formyl_transf_N"/>
</dbReference>
<dbReference type="InterPro" id="IPR036477">
    <property type="entry name" value="Formyl_transf_N_sf"/>
</dbReference>
<dbReference type="UniPathway" id="UPA00074">
    <property type="reaction ID" value="UER00126"/>
</dbReference>
<evidence type="ECO:0000259" key="5">
    <source>
        <dbReference type="Pfam" id="PF00551"/>
    </source>
</evidence>
<evidence type="ECO:0000313" key="6">
    <source>
        <dbReference type="EMBL" id="KRK49102.1"/>
    </source>
</evidence>